<dbReference type="InterPro" id="IPR008491">
    <property type="entry name" value="CDK5RAP3"/>
</dbReference>
<dbReference type="WBParaSite" id="TCONS_00004706.p1">
    <property type="protein sequence ID" value="TCONS_00004706.p1"/>
    <property type="gene ID" value="XLOC_002586"/>
</dbReference>
<dbReference type="Gene3D" id="1.10.730.10">
    <property type="entry name" value="Isoleucyl-tRNA Synthetase, Domain 1"/>
    <property type="match status" value="1"/>
</dbReference>
<dbReference type="FunFam" id="1.10.730.10:FF:000009">
    <property type="entry name" value="Valine--tRNA ligase, mitochondrial"/>
    <property type="match status" value="1"/>
</dbReference>
<evidence type="ECO:0000256" key="13">
    <source>
        <dbReference type="ARBA" id="ARBA00022824"/>
    </source>
</evidence>
<dbReference type="GO" id="GO:0006438">
    <property type="term" value="P:valyl-tRNA aminoacylation"/>
    <property type="evidence" value="ECO:0007669"/>
    <property type="project" value="InterPro"/>
</dbReference>
<keyword evidence="19 25" id="KW-0472">Membrane</keyword>
<comment type="domain">
    <text evidence="22">The HXXXXD motif is essential for acyltransferase activity and may constitute the binding site for the phosphate moiety of the glycerol-3-phosphate.</text>
</comment>
<evidence type="ECO:0000256" key="18">
    <source>
        <dbReference type="ARBA" id="ARBA00023034"/>
    </source>
</evidence>
<evidence type="ECO:0000256" key="24">
    <source>
        <dbReference type="SAM" id="MobiDB-lite"/>
    </source>
</evidence>
<name>A0AAF5D1U1_STRER</name>
<feature type="region of interest" description="Disordered" evidence="24">
    <location>
        <begin position="1575"/>
        <end position="1594"/>
    </location>
</feature>
<dbReference type="PANTHER" id="PTHR11946:SF109">
    <property type="entry name" value="VALINE--TRNA LIGASE"/>
    <property type="match status" value="1"/>
</dbReference>
<evidence type="ECO:0000256" key="16">
    <source>
        <dbReference type="ARBA" id="ARBA00022927"/>
    </source>
</evidence>
<dbReference type="InterPro" id="IPR040663">
    <property type="entry name" value="DNA_pol_D_N"/>
</dbReference>
<dbReference type="SUPFAM" id="SSF50677">
    <property type="entry name" value="ValRS/IleRS/LeuRS editing domain"/>
    <property type="match status" value="1"/>
</dbReference>
<dbReference type="Gene3D" id="3.60.21.50">
    <property type="match status" value="1"/>
</dbReference>
<dbReference type="Gene3D" id="3.40.50.620">
    <property type="entry name" value="HUPs"/>
    <property type="match status" value="2"/>
</dbReference>
<keyword evidence="23" id="KW-0175">Coiled coil</keyword>
<keyword evidence="10 25" id="KW-0812">Transmembrane</keyword>
<keyword evidence="16" id="KW-0653">Protein transport</keyword>
<evidence type="ECO:0000256" key="19">
    <source>
        <dbReference type="ARBA" id="ARBA00023136"/>
    </source>
</evidence>
<dbReference type="NCBIfam" id="TIGR00530">
    <property type="entry name" value="AGP_acyltrn"/>
    <property type="match status" value="1"/>
</dbReference>
<comment type="subcellular location">
    <subcellularLocation>
        <location evidence="3">Cytoplasm</location>
    </subcellularLocation>
    <subcellularLocation>
        <location evidence="2">Endoplasmic reticulum membrane</location>
        <topology evidence="2">Multi-pass membrane protein</topology>
    </subcellularLocation>
    <subcellularLocation>
        <location evidence="4">Golgi apparatus membrane</location>
        <topology evidence="4">Multi-pass membrane protein</topology>
    </subcellularLocation>
    <subcellularLocation>
        <location evidence="1">Mitochondrion</location>
    </subcellularLocation>
</comment>
<feature type="transmembrane region" description="Helical" evidence="25">
    <location>
        <begin position="603"/>
        <end position="627"/>
    </location>
</feature>
<accession>A0AAF5D1U1</accession>
<dbReference type="AlphaFoldDB" id="A0AAF5D1U1"/>
<dbReference type="GO" id="GO:0003841">
    <property type="term" value="F:1-acylglycerol-3-phosphate O-acyltransferase activity"/>
    <property type="evidence" value="ECO:0007669"/>
    <property type="project" value="UniProtKB-UniRule"/>
</dbReference>
<dbReference type="SUPFAM" id="SSF47323">
    <property type="entry name" value="Anticodon-binding domain of a subclass of class I aminoacyl-tRNA synthetases"/>
    <property type="match status" value="1"/>
</dbReference>
<dbReference type="InterPro" id="IPR013155">
    <property type="entry name" value="M/V/L/I-tRNA-synth_anticd-bd"/>
</dbReference>
<dbReference type="Pfam" id="PF04042">
    <property type="entry name" value="DNA_pol_E_B"/>
    <property type="match status" value="1"/>
</dbReference>
<comment type="catalytic activity">
    <reaction evidence="22">
        <text>a 1-acyl-sn-glycero-3-phosphate + an acyl-CoA = a 1,2-diacyl-sn-glycero-3-phosphate + CoA</text>
        <dbReference type="Rhea" id="RHEA:19709"/>
        <dbReference type="ChEBI" id="CHEBI:57287"/>
        <dbReference type="ChEBI" id="CHEBI:57970"/>
        <dbReference type="ChEBI" id="CHEBI:58342"/>
        <dbReference type="ChEBI" id="CHEBI:58608"/>
        <dbReference type="EC" id="2.3.1.51"/>
    </reaction>
</comment>
<dbReference type="GO" id="GO:0002161">
    <property type="term" value="F:aminoacyl-tRNA deacylase activity"/>
    <property type="evidence" value="ECO:0007669"/>
    <property type="project" value="InterPro"/>
</dbReference>
<feature type="transmembrane region" description="Helical" evidence="25">
    <location>
        <begin position="790"/>
        <end position="813"/>
    </location>
</feature>
<evidence type="ECO:0000256" key="8">
    <source>
        <dbReference type="ARBA" id="ARBA00022490"/>
    </source>
</evidence>
<dbReference type="InterPro" id="IPR009008">
    <property type="entry name" value="Val/Leu/Ile-tRNA-synth_edit"/>
</dbReference>
<evidence type="ECO:0000256" key="2">
    <source>
        <dbReference type="ARBA" id="ARBA00004477"/>
    </source>
</evidence>
<evidence type="ECO:0000256" key="22">
    <source>
        <dbReference type="RuleBase" id="RU361267"/>
    </source>
</evidence>
<dbReference type="GO" id="GO:0005829">
    <property type="term" value="C:cytosol"/>
    <property type="evidence" value="ECO:0007669"/>
    <property type="project" value="TreeGrafter"/>
</dbReference>
<dbReference type="FunFam" id="3.40.50.620:FF:000078">
    <property type="entry name" value="Valine--tRNA ligase, mitochondrial"/>
    <property type="match status" value="1"/>
</dbReference>
<feature type="coiled-coil region" evidence="23">
    <location>
        <begin position="1479"/>
        <end position="1510"/>
    </location>
</feature>
<dbReference type="GO" id="GO:0000139">
    <property type="term" value="C:Golgi membrane"/>
    <property type="evidence" value="ECO:0007669"/>
    <property type="project" value="UniProtKB-SubCell"/>
</dbReference>
<dbReference type="PANTHER" id="PTHR11946">
    <property type="entry name" value="VALYL-TRNA SYNTHETASES"/>
    <property type="match status" value="1"/>
</dbReference>
<dbReference type="GO" id="GO:0005789">
    <property type="term" value="C:endoplasmic reticulum membrane"/>
    <property type="evidence" value="ECO:0007669"/>
    <property type="project" value="UniProtKB-SubCell"/>
</dbReference>
<keyword evidence="22" id="KW-0808">Transferase</keyword>
<sequence>MIDKDFVVPEELWRFRETEGIDYQLNVLYQNRIKLLKDRILSSAKRQYGEHIEFSDFFSLEKEEVGLLYGVLQLKMENKKSFIVNLEVDEDILLPNDDIDYDNNIEKSKRDCLNLVVKDYVLRLENIDIYKYCHGAVVGVYGYKLGSSHSFSVKNIVYPEPAFQKERVKAERETFICFISDLKFSNDKNSEKECYLDFLSTCLQEGSTDLPEPVETMFKNVERIVIAGGSFDDSEFYKRSYNILDLKEPLVSHEQVNEADKYFKSLTKCSPLYVMSSICDIGSGSWPVQPPFRRVYSKCHKLEKDFFLMTNPTFFETNGVVFLGISGESVADILKIKTDATCLDVMEELLKCQHLTPSAPDHMSAFVTDKADHMVLNKTPHVFFCSGQNQHGRRIIKLQDYEVLLIYNMSSNNWSNMDWSYDSNNGNQWQNQNNFHGQQYSQPDVSVEGFDLYSQNNDNNIHGNQQQYNENQFQNSYSNYNQQGGGFNSFVNQPMNINHRSSGNIPGQVNSNNFGMGNQNFMSDPLFNAAQQFGGQFAAQQKEKISQYINSFQLKYYFAVSNSYVAKKIGIILLPFIHKNWSVQIGADGQPVTPKDDVNAPDLYIPLMAFITYVLLSGLVLGIQQRFSPEQLGVTASNVLIYLFLENVIIVVSRYIMNLSNALGFWHSLAYSSYKYVGMVVSLIGYLIFGKSAYNFVLLYCAIAIVFFLLRAVKCFIMDSPNSYDESDRKKRKLYLILFITFTQPFIMWWLTSSVTSYMPDRYDFAKMAMKGMGLGNQPVPIDSNGEINIVNVMGLLLGLFLFILLQIPIFYTLSETFRYHIRMLGIYIVIFTSAWVYVLICGPYVYMKDCGAHLAFYVASLLSWWTGINVEVRNRKILDECNGPAILLSNHQSSLDLIILGHYMPTKCVIMSKKSLKYVPGINFGAMLAHTIFVDRTNKEDAQKSLDDCCRIINNDNFKCFIYPEGTRNHGHGLLPFKKGAFNIAVNGQIPIIPCVISDYENFYSKPKKYFKSNGKVIVDILDPISTKGLTRDDVNDLVEKVRNTMIESYEKISIVSSFISNLIYKNMWVIMANIDNLPIDINSNKLHDWVISRRHCERTWFEQAQNIKIKLNEALKQLPENEKIQQIISMNPITYYHCLEIFDILKETEKSSKNMLGYYSSDIYNKFSNIISAYENKNVYLGESSQILQRLIQFELPHLKKVITKTENDIESYYKKHASYGKLALDKKKLYEKELQKMGLKGENLKNELLMLTNNLPDFWTKIASEILQLEKLILYFKEFCSFSLGQDQYFSLPLVTLILEKGIDVTVYEWKNGKAPTLIEKPEFNLNLEKDIEEDNDDEIDFGDDDEIDFGSDIQIEVVGDNDGNVEDGVARGDDAMTILENPETNRLILGELKALSYFLKFRIYDEDNETPADMYIIGIANDQILKKLSLNELRAYKEIVDNLISQLTDEQKMYLFKIKSSPHFINIVIDDLIEKKNMEGKMLSLQRNIENLINKSKKALENAQKDFETTKVTAKYLKEHIEKSISKKYSNRPIFKMTLDEKPKTPAQLKKEAAKREKLAKFEEKQKKLEAASKAATNENKKKSKGSKESVVYNYDHPLGEKKSTTVPLPSAYSPTYVETAWYEWWEKEGFFKPEYNEKPNQETFTICIPPPNVTGKLHLGHALATSVEDTVTRYQRMLGKKVLFNPGCDHAGIATQVVVEKKLKREKGLSRHDLGREKFLEEVWKWKNEKGHLIYEQFKKLGTSVDWDRAVFMMDPKIQRAVTEAFIKMHESGVIYRSNRLVNWSCSLRSAISDIEVDKVEISGKTLLSIPGYDNKVEFGVLVSFAYDIIGSDEKIIVATTRIETMLGDVAVAVHPDDNRYKHLIGKKIKHPFIKDREMTVISDSFVEREFGTGCVKITPAHDPTDYEVGVRHNLPMINILTDDGKMNDECGMFCGMKRFDARKAVKEELEKLGLLKEVVDNAMVIPVCSRSKDVIEPRLKSQWFVKCSHMAEKAMLAVEKNELKIIPDFHVATWNRWLGGIRDWCISRQLWWGHRIPAYYVTFKEDSGVKNGDPNDNNYWVSAKSEIEALEKASKKFNVSKDKIILEWDEDVLDTWFSSGMWPFSVMGWPENTTDMKKYFPGALLETGHDILFFWVARMVFLSQELTGQLPFKEVYLHAMVRDCHGRKMSKSLGNIIDPVHVINGITLEELNAELETGNLDPKELSKAKEGQRHDYPQGIPECGTDALRFALMAYTSQGRDINLDVLRVQGYRFFCNKIWQAVKFVLMKFEEGFKPKELSEISPGNCNVNKWILSRLSKSVDEVNSNFASYNFQSVTTTIYNFWLYDFCDIYLEAIKPIMMSTDEEAKLTIKNILFWCVNTGLKVSAPFMPFITEELWQRLPKVESESSPSIHVSKFPDIVDYKFKNNESEDIINFAMDIVRKVRSIRSELIMTPKNKIDLYIQCSSEICLNNLNSVKLLITTLSSAAETFLFDENNKITLPNGCINVENCENVIVAIDLKGFEPKNKINFKANYCFC</sequence>
<dbReference type="Pfam" id="PF03878">
    <property type="entry name" value="YIF1"/>
    <property type="match status" value="1"/>
</dbReference>
<dbReference type="InterPro" id="IPR014729">
    <property type="entry name" value="Rossmann-like_a/b/a_fold"/>
</dbReference>
<evidence type="ECO:0000256" key="20">
    <source>
        <dbReference type="ARBA" id="ARBA00023146"/>
    </source>
</evidence>
<dbReference type="GO" id="GO:0008654">
    <property type="term" value="P:phospholipid biosynthetic process"/>
    <property type="evidence" value="ECO:0007669"/>
    <property type="project" value="UniProtKB-KW"/>
</dbReference>
<keyword evidence="13" id="KW-0256">Endoplasmic reticulum</keyword>
<keyword evidence="22" id="KW-0443">Lipid metabolism</keyword>
<proteinExistence type="inferred from homology"/>
<evidence type="ECO:0000256" key="10">
    <source>
        <dbReference type="ARBA" id="ARBA00022692"/>
    </source>
</evidence>
<dbReference type="Pfam" id="PF08264">
    <property type="entry name" value="Anticodon_1"/>
    <property type="match status" value="1"/>
</dbReference>
<keyword evidence="27" id="KW-1185">Reference proteome</keyword>
<dbReference type="GO" id="GO:0003677">
    <property type="term" value="F:DNA binding"/>
    <property type="evidence" value="ECO:0007669"/>
    <property type="project" value="InterPro"/>
</dbReference>
<dbReference type="SUPFAM" id="SSF52374">
    <property type="entry name" value="Nucleotidylyl transferase"/>
    <property type="match status" value="1"/>
</dbReference>
<protein>
    <recommendedName>
        <fullName evidence="22">1-acyl-sn-glycerol-3-phosphate acyltransferase</fullName>
        <ecNumber evidence="22">2.3.1.51</ecNumber>
    </recommendedName>
</protein>
<dbReference type="InterPro" id="IPR009080">
    <property type="entry name" value="tRNAsynth_Ia_anticodon-bd"/>
</dbReference>
<keyword evidence="18" id="KW-0333">Golgi apparatus</keyword>
<dbReference type="EC" id="2.3.1.51" evidence="22"/>
<keyword evidence="14" id="KW-0067">ATP-binding</keyword>
<evidence type="ECO:0000256" key="14">
    <source>
        <dbReference type="ARBA" id="ARBA00022840"/>
    </source>
</evidence>
<keyword evidence="12" id="KW-0547">Nucleotide-binding</keyword>
<evidence type="ECO:0000256" key="3">
    <source>
        <dbReference type="ARBA" id="ARBA00004496"/>
    </source>
</evidence>
<feature type="transmembrane region" description="Helical" evidence="25">
    <location>
        <begin position="734"/>
        <end position="752"/>
    </location>
</feature>
<keyword evidence="22" id="KW-0594">Phospholipid biosynthesis</keyword>
<dbReference type="SUPFAM" id="SSF69593">
    <property type="entry name" value="Glycerol-3-phosphate (1)-acyltransferase"/>
    <property type="match status" value="1"/>
</dbReference>
<dbReference type="Pfam" id="PF18018">
    <property type="entry name" value="DNA_pol_D_N"/>
    <property type="match status" value="1"/>
</dbReference>
<evidence type="ECO:0000256" key="5">
    <source>
        <dbReference type="ARBA" id="ARBA00005594"/>
    </source>
</evidence>
<dbReference type="PRINTS" id="PR00986">
    <property type="entry name" value="TRNASYNTHVAL"/>
</dbReference>
<dbReference type="GO" id="GO:0005739">
    <property type="term" value="C:mitochondrion"/>
    <property type="evidence" value="ECO:0007669"/>
    <property type="project" value="UniProtKB-SubCell"/>
</dbReference>
<evidence type="ECO:0000256" key="21">
    <source>
        <dbReference type="ARBA" id="ARBA00047552"/>
    </source>
</evidence>
<evidence type="ECO:0000259" key="26">
    <source>
        <dbReference type="SMART" id="SM00563"/>
    </source>
</evidence>
<organism evidence="27 28">
    <name type="scientific">Strongyloides stercoralis</name>
    <name type="common">Threadworm</name>
    <dbReference type="NCBI Taxonomy" id="6248"/>
    <lineage>
        <taxon>Eukaryota</taxon>
        <taxon>Metazoa</taxon>
        <taxon>Ecdysozoa</taxon>
        <taxon>Nematoda</taxon>
        <taxon>Chromadorea</taxon>
        <taxon>Rhabditida</taxon>
        <taxon>Tylenchina</taxon>
        <taxon>Panagrolaimomorpha</taxon>
        <taxon>Strongyloidoidea</taxon>
        <taxon>Strongyloididae</taxon>
        <taxon>Strongyloides</taxon>
    </lineage>
</organism>
<evidence type="ECO:0000256" key="12">
    <source>
        <dbReference type="ARBA" id="ARBA00022741"/>
    </source>
</evidence>
<dbReference type="SMART" id="SM00563">
    <property type="entry name" value="PlsC"/>
    <property type="match status" value="1"/>
</dbReference>
<dbReference type="NCBIfam" id="TIGR00422">
    <property type="entry name" value="valS"/>
    <property type="match status" value="1"/>
</dbReference>
<keyword evidence="11" id="KW-0235">DNA replication</keyword>
<evidence type="ECO:0000256" key="4">
    <source>
        <dbReference type="ARBA" id="ARBA00004653"/>
    </source>
</evidence>
<evidence type="ECO:0000256" key="1">
    <source>
        <dbReference type="ARBA" id="ARBA00004173"/>
    </source>
</evidence>
<dbReference type="InterPro" id="IPR004552">
    <property type="entry name" value="AGP_acyltrans"/>
</dbReference>
<dbReference type="Proteomes" id="UP000035681">
    <property type="component" value="Unplaced"/>
</dbReference>
<keyword evidence="22" id="KW-0444">Lipid biosynthesis</keyword>
<feature type="transmembrane region" description="Helical" evidence="25">
    <location>
        <begin position="825"/>
        <end position="847"/>
    </location>
</feature>
<comment type="catalytic activity">
    <reaction evidence="21">
        <text>tRNA(Val) + L-valine + ATP = L-valyl-tRNA(Val) + AMP + diphosphate</text>
        <dbReference type="Rhea" id="RHEA:10704"/>
        <dbReference type="Rhea" id="RHEA-COMP:9672"/>
        <dbReference type="Rhea" id="RHEA-COMP:9708"/>
        <dbReference type="ChEBI" id="CHEBI:30616"/>
        <dbReference type="ChEBI" id="CHEBI:33019"/>
        <dbReference type="ChEBI" id="CHEBI:57762"/>
        <dbReference type="ChEBI" id="CHEBI:78442"/>
        <dbReference type="ChEBI" id="CHEBI:78537"/>
        <dbReference type="ChEBI" id="CHEBI:456215"/>
        <dbReference type="EC" id="6.1.1.9"/>
    </reaction>
</comment>
<dbReference type="HAMAP" id="MF_02004">
    <property type="entry name" value="Val_tRNA_synth_type1"/>
    <property type="match status" value="1"/>
</dbReference>
<evidence type="ECO:0000256" key="11">
    <source>
        <dbReference type="ARBA" id="ARBA00022705"/>
    </source>
</evidence>
<keyword evidence="20" id="KW-0030">Aminoacyl-tRNA synthetase</keyword>
<keyword evidence="17 25" id="KW-1133">Transmembrane helix</keyword>
<feature type="transmembrane region" description="Helical" evidence="25">
    <location>
        <begin position="639"/>
        <end position="657"/>
    </location>
</feature>
<keyword evidence="9" id="KW-0436">Ligase</keyword>
<dbReference type="InterPro" id="IPR002300">
    <property type="entry name" value="aa-tRNA-synth_Ia"/>
</dbReference>
<keyword evidence="15" id="KW-0648">Protein biosynthesis</keyword>
<evidence type="ECO:0000256" key="25">
    <source>
        <dbReference type="SAM" id="Phobius"/>
    </source>
</evidence>
<dbReference type="InterPro" id="IPR001412">
    <property type="entry name" value="aa-tRNA-synth_I_CS"/>
</dbReference>
<evidence type="ECO:0000256" key="15">
    <source>
        <dbReference type="ARBA" id="ARBA00022917"/>
    </source>
</evidence>
<dbReference type="PROSITE" id="PS00178">
    <property type="entry name" value="AA_TRNA_LIGASE_I"/>
    <property type="match status" value="1"/>
</dbReference>
<feature type="transmembrane region" description="Helical" evidence="25">
    <location>
        <begin position="669"/>
        <end position="688"/>
    </location>
</feature>
<keyword evidence="22" id="KW-1208">Phospholipid metabolism</keyword>
<dbReference type="Pfam" id="PF05600">
    <property type="entry name" value="CDK5RAP3"/>
    <property type="match status" value="1"/>
</dbReference>
<evidence type="ECO:0000256" key="7">
    <source>
        <dbReference type="ARBA" id="ARBA00022448"/>
    </source>
</evidence>
<dbReference type="GO" id="GO:0004832">
    <property type="term" value="F:valine-tRNA ligase activity"/>
    <property type="evidence" value="ECO:0007669"/>
    <property type="project" value="UniProtKB-EC"/>
</dbReference>
<evidence type="ECO:0000313" key="28">
    <source>
        <dbReference type="WBParaSite" id="TCONS_00004706.p1"/>
    </source>
</evidence>
<dbReference type="CDD" id="cd07962">
    <property type="entry name" value="Anticodon_Ia_Val"/>
    <property type="match status" value="1"/>
</dbReference>
<dbReference type="GO" id="GO:0006888">
    <property type="term" value="P:endoplasmic reticulum to Golgi vesicle-mediated transport"/>
    <property type="evidence" value="ECO:0007669"/>
    <property type="project" value="InterPro"/>
</dbReference>
<dbReference type="Pfam" id="PF00133">
    <property type="entry name" value="tRNA-synt_1"/>
    <property type="match status" value="1"/>
</dbReference>
<dbReference type="FunFam" id="3.90.740.10:FF:000005">
    <property type="entry name" value="Valine--tRNA ligase, mitochondrial"/>
    <property type="match status" value="1"/>
</dbReference>
<dbReference type="InterPro" id="IPR005578">
    <property type="entry name" value="Yif1_fam"/>
</dbReference>
<dbReference type="GO" id="GO:0005524">
    <property type="term" value="F:ATP binding"/>
    <property type="evidence" value="ECO:0007669"/>
    <property type="project" value="UniProtKB-KW"/>
</dbReference>
<dbReference type="CDD" id="cd07989">
    <property type="entry name" value="LPLAT_AGPAT-like"/>
    <property type="match status" value="1"/>
</dbReference>
<keyword evidence="8" id="KW-0963">Cytoplasm</keyword>
<dbReference type="InterPro" id="IPR033705">
    <property type="entry name" value="Anticodon_Ia_Val"/>
</dbReference>
<dbReference type="Gene3D" id="3.90.740.10">
    <property type="entry name" value="Valyl/Leucyl/Isoleucyl-tRNA synthetase, editing domain"/>
    <property type="match status" value="1"/>
</dbReference>
<evidence type="ECO:0000256" key="9">
    <source>
        <dbReference type="ARBA" id="ARBA00022598"/>
    </source>
</evidence>
<evidence type="ECO:0000256" key="23">
    <source>
        <dbReference type="SAM" id="Coils"/>
    </source>
</evidence>
<dbReference type="GO" id="GO:0006260">
    <property type="term" value="P:DNA replication"/>
    <property type="evidence" value="ECO:0007669"/>
    <property type="project" value="UniProtKB-KW"/>
</dbReference>
<dbReference type="InterPro" id="IPR002123">
    <property type="entry name" value="Plipid/glycerol_acylTrfase"/>
</dbReference>
<evidence type="ECO:0000256" key="6">
    <source>
        <dbReference type="ARBA" id="ARBA00009727"/>
    </source>
</evidence>
<dbReference type="CDD" id="cd00817">
    <property type="entry name" value="ValRS_core"/>
    <property type="match status" value="1"/>
</dbReference>
<keyword evidence="22" id="KW-0012">Acyltransferase</keyword>
<feature type="domain" description="Phospholipid/glycerol acyltransferase" evidence="26">
    <location>
        <begin position="886"/>
        <end position="1001"/>
    </location>
</feature>
<reference evidence="28" key="1">
    <citation type="submission" date="2024-02" db="UniProtKB">
        <authorList>
            <consortium name="WormBaseParasite"/>
        </authorList>
    </citation>
    <scope>IDENTIFICATION</scope>
</reference>
<comment type="similarity">
    <text evidence="6">Belongs to the YIF1 family.</text>
</comment>
<evidence type="ECO:0000256" key="17">
    <source>
        <dbReference type="ARBA" id="ARBA00022989"/>
    </source>
</evidence>
<dbReference type="Pfam" id="PF01553">
    <property type="entry name" value="Acyltransferase"/>
    <property type="match status" value="1"/>
</dbReference>
<comment type="similarity">
    <text evidence="5">Belongs to the class-I aminoacyl-tRNA synthetase family.</text>
</comment>
<evidence type="ECO:0000313" key="27">
    <source>
        <dbReference type="Proteomes" id="UP000035681"/>
    </source>
</evidence>
<dbReference type="InterPro" id="IPR002303">
    <property type="entry name" value="Valyl-tRNA_ligase"/>
</dbReference>
<comment type="similarity">
    <text evidence="22">Belongs to the 1-acyl-sn-glycerol-3-phosphate acyltransferase family.</text>
</comment>
<dbReference type="NCBIfam" id="NF004349">
    <property type="entry name" value="PRK05729.1"/>
    <property type="match status" value="1"/>
</dbReference>
<dbReference type="InterPro" id="IPR007185">
    <property type="entry name" value="DNA_pol_a/d/e_bsu"/>
</dbReference>
<keyword evidence="7" id="KW-0813">Transport</keyword>
<dbReference type="FunFam" id="3.40.50.620:FF:000020">
    <property type="entry name" value="Valine--tRNA ligase, mitochondrial"/>
    <property type="match status" value="1"/>
</dbReference>
<dbReference type="GO" id="GO:0015031">
    <property type="term" value="P:protein transport"/>
    <property type="evidence" value="ECO:0007669"/>
    <property type="project" value="UniProtKB-KW"/>
</dbReference>